<dbReference type="STRING" id="329186.SAMN02927925_02535"/>
<evidence type="ECO:0000313" key="3">
    <source>
        <dbReference type="EMBL" id="SCX17585.1"/>
    </source>
</evidence>
<reference evidence="3 4" key="1">
    <citation type="submission" date="2016-10" db="EMBL/GenBank/DDBJ databases">
        <authorList>
            <person name="de Groot N.N."/>
        </authorList>
    </citation>
    <scope>NUCLEOTIDE SEQUENCE [LARGE SCALE GENOMIC DNA]</scope>
    <source>
        <strain evidence="3 4">CGMCC 1.3801</strain>
    </source>
</reference>
<evidence type="ECO:0000313" key="4">
    <source>
        <dbReference type="Proteomes" id="UP000182124"/>
    </source>
</evidence>
<dbReference type="RefSeq" id="WP_023577470.1">
    <property type="nucleotide sequence ID" value="NZ_CBCSBQ010000012.1"/>
</dbReference>
<dbReference type="InterPro" id="IPR032812">
    <property type="entry name" value="SbsA_Ig"/>
</dbReference>
<accession>A0A1G4W6M2</accession>
<dbReference type="eggNOG" id="COG4704">
    <property type="taxonomic scope" value="Bacteria"/>
</dbReference>
<sequence length="533" mass="61260">MLKSRFILFIVFFSILVTGCAKRGTITGGTKDTIPPRIVNSVPKNFSTDFKGDFIKINFNEYIKIKDINKQLIISPPMKNAPVIVPMGNASKFITIKIIDTLQANTTYSFNFGQSITDNNEGNPYSQFKYVMSTGTYIDSLKLSGVIKDAYSKKPDNFVTVMLYEAATFSDSTLYKKTPHYVTNTLDSLKSYTLENLKPGKYHLIALKDKNNNYKFDPKDDKIGFVKFPVTVPNDTLYKLELFKEKATFKAQKPTQASSNKLIMGYEGNPKNTKITVRNGTENIDSRLTQFAGKDSLQIWIPKIKTDSVQITVTNGEYSKQFHSRIKEMKTTDTLSVDSKQKGILNFRELFTLTPSLPITKIEPSRISITKKDSSNVPFTSKYKELEQEIELDFKKEENEKYNITLLPGALKDFYEKENDTLHYTVTTKNLTDYGNLRLNLENVNRFPIIVELLNAKEDIIASAYSERETVLNFEALEPNKYTLRIIYDDNKDGEWTTGNFQEKRQAEEVIYFPKELDIRANWDWEERFILTK</sequence>
<dbReference type="EMBL" id="FMTY01000008">
    <property type="protein sequence ID" value="SCX17585.1"/>
    <property type="molecule type" value="Genomic_DNA"/>
</dbReference>
<feature type="domain" description="SbsA Ig-like" evidence="2">
    <location>
        <begin position="32"/>
        <end position="126"/>
    </location>
</feature>
<dbReference type="Pfam" id="PF13205">
    <property type="entry name" value="Big_5"/>
    <property type="match status" value="1"/>
</dbReference>
<organism evidence="3 4">
    <name type="scientific">Flavobacterium saliperosum</name>
    <dbReference type="NCBI Taxonomy" id="329186"/>
    <lineage>
        <taxon>Bacteria</taxon>
        <taxon>Pseudomonadati</taxon>
        <taxon>Bacteroidota</taxon>
        <taxon>Flavobacteriia</taxon>
        <taxon>Flavobacteriales</taxon>
        <taxon>Flavobacteriaceae</taxon>
        <taxon>Flavobacterium</taxon>
    </lineage>
</organism>
<protein>
    <submittedName>
        <fullName evidence="3">Ig-like domain-containing protein</fullName>
    </submittedName>
</protein>
<evidence type="ECO:0000256" key="1">
    <source>
        <dbReference type="ARBA" id="ARBA00022729"/>
    </source>
</evidence>
<gene>
    <name evidence="3" type="ORF">SAMN02927925_02535</name>
</gene>
<dbReference type="PROSITE" id="PS51257">
    <property type="entry name" value="PROKAR_LIPOPROTEIN"/>
    <property type="match status" value="1"/>
</dbReference>
<keyword evidence="1" id="KW-0732">Signal</keyword>
<dbReference type="Proteomes" id="UP000182124">
    <property type="component" value="Unassembled WGS sequence"/>
</dbReference>
<evidence type="ECO:0000259" key="2">
    <source>
        <dbReference type="Pfam" id="PF13205"/>
    </source>
</evidence>
<name>A0A1G4W6M2_9FLAO</name>
<proteinExistence type="predicted"/>
<dbReference type="AlphaFoldDB" id="A0A1G4W6M2"/>